<dbReference type="OrthoDB" id="5464689at2"/>
<evidence type="ECO:0000256" key="1">
    <source>
        <dbReference type="ARBA" id="ARBA00023015"/>
    </source>
</evidence>
<keyword evidence="6" id="KW-1185">Reference proteome</keyword>
<keyword evidence="1" id="KW-0805">Transcription regulation</keyword>
<dbReference type="AlphaFoldDB" id="A0A545AZT0"/>
<comment type="caution">
    <text evidence="5">The sequence shown here is derived from an EMBL/GenBank/DDBJ whole genome shotgun (WGS) entry which is preliminary data.</text>
</comment>
<dbReference type="RefSeq" id="WP_142702461.1">
    <property type="nucleotide sequence ID" value="NZ_VIRS01000001.1"/>
</dbReference>
<protein>
    <submittedName>
        <fullName evidence="5">Helix-turn-helix transcriptional regulator</fullName>
    </submittedName>
</protein>
<dbReference type="GO" id="GO:0043565">
    <property type="term" value="F:sequence-specific DNA binding"/>
    <property type="evidence" value="ECO:0007669"/>
    <property type="project" value="InterPro"/>
</dbReference>
<evidence type="ECO:0000256" key="2">
    <source>
        <dbReference type="ARBA" id="ARBA00023125"/>
    </source>
</evidence>
<dbReference type="GO" id="GO:0003700">
    <property type="term" value="F:DNA-binding transcription factor activity"/>
    <property type="evidence" value="ECO:0007669"/>
    <property type="project" value="InterPro"/>
</dbReference>
<keyword evidence="3" id="KW-0804">Transcription</keyword>
<name>A0A545AZT0_9ACTN</name>
<dbReference type="SUPFAM" id="SSF46689">
    <property type="entry name" value="Homeodomain-like"/>
    <property type="match status" value="2"/>
</dbReference>
<dbReference type="InterPro" id="IPR018060">
    <property type="entry name" value="HTH_AraC"/>
</dbReference>
<evidence type="ECO:0000313" key="6">
    <source>
        <dbReference type="Proteomes" id="UP000317982"/>
    </source>
</evidence>
<keyword evidence="2" id="KW-0238">DNA-binding</keyword>
<dbReference type="PANTHER" id="PTHR46796:SF12">
    <property type="entry name" value="HTH-TYPE DNA-BINDING TRANSCRIPTIONAL ACTIVATOR EUTR"/>
    <property type="match status" value="1"/>
</dbReference>
<evidence type="ECO:0000313" key="5">
    <source>
        <dbReference type="EMBL" id="TQS46843.1"/>
    </source>
</evidence>
<dbReference type="Proteomes" id="UP000317982">
    <property type="component" value="Unassembled WGS sequence"/>
</dbReference>
<reference evidence="5 6" key="1">
    <citation type="submission" date="2019-07" db="EMBL/GenBank/DDBJ databases">
        <title>Cryptosporangium phraense sp. nov., isolated from plant litter.</title>
        <authorList>
            <person name="Suriyachadkun C."/>
        </authorList>
    </citation>
    <scope>NUCLEOTIDE SEQUENCE [LARGE SCALE GENOMIC DNA]</scope>
    <source>
        <strain evidence="5 6">A-T 5661</strain>
    </source>
</reference>
<accession>A0A545AZT0</accession>
<feature type="domain" description="HTH araC/xylS-type" evidence="4">
    <location>
        <begin position="210"/>
        <end position="311"/>
    </location>
</feature>
<evidence type="ECO:0000259" key="4">
    <source>
        <dbReference type="PROSITE" id="PS01124"/>
    </source>
</evidence>
<sequence>MTTLFESTDAEAVREMLLSVYDARRFAAPSAPPYLRIGLDQFGEVGLHRITYGMDCEVGSHELGGLYFGHLAAGGIVFRPPGDARPYRAGDVFLAGQPDEPYLADIVQSDLEYVGLEPSLLTQVAATSPARVPTPIRFTGYQPATARDAQRWLATVAYFRELVADGVAPPLVLATASRLLAATALTVFPNDALRDPTIEDRHDAHPDALRRAVAFIDDNAQRPIGPADIAAAAHVSIRAVQLAFRRHLDTTPMAYLRRVRLTHAHEALRDGDPATTSVSAVAAAWGFADHSSFTELYRITYGQPPSKTLRGR</sequence>
<dbReference type="InterPro" id="IPR009057">
    <property type="entry name" value="Homeodomain-like_sf"/>
</dbReference>
<dbReference type="SMART" id="SM00342">
    <property type="entry name" value="HTH_ARAC"/>
    <property type="match status" value="1"/>
</dbReference>
<dbReference type="InParanoid" id="A0A545AZT0"/>
<dbReference type="EMBL" id="VIRS01000001">
    <property type="protein sequence ID" value="TQS46843.1"/>
    <property type="molecule type" value="Genomic_DNA"/>
</dbReference>
<organism evidence="5 6">
    <name type="scientific">Cryptosporangium phraense</name>
    <dbReference type="NCBI Taxonomy" id="2593070"/>
    <lineage>
        <taxon>Bacteria</taxon>
        <taxon>Bacillati</taxon>
        <taxon>Actinomycetota</taxon>
        <taxon>Actinomycetes</taxon>
        <taxon>Cryptosporangiales</taxon>
        <taxon>Cryptosporangiaceae</taxon>
        <taxon>Cryptosporangium</taxon>
    </lineage>
</organism>
<dbReference type="Pfam" id="PF12833">
    <property type="entry name" value="HTH_18"/>
    <property type="match status" value="1"/>
</dbReference>
<dbReference type="InterPro" id="IPR050204">
    <property type="entry name" value="AraC_XylS_family_regulators"/>
</dbReference>
<evidence type="ECO:0000256" key="3">
    <source>
        <dbReference type="ARBA" id="ARBA00023163"/>
    </source>
</evidence>
<gene>
    <name evidence="5" type="ORF">FL583_00765</name>
</gene>
<dbReference type="PROSITE" id="PS01124">
    <property type="entry name" value="HTH_ARAC_FAMILY_2"/>
    <property type="match status" value="1"/>
</dbReference>
<proteinExistence type="predicted"/>
<dbReference type="Gene3D" id="1.10.10.60">
    <property type="entry name" value="Homeodomain-like"/>
    <property type="match status" value="1"/>
</dbReference>
<dbReference type="PANTHER" id="PTHR46796">
    <property type="entry name" value="HTH-TYPE TRANSCRIPTIONAL ACTIVATOR RHAS-RELATED"/>
    <property type="match status" value="1"/>
</dbReference>